<dbReference type="Pfam" id="PF05708">
    <property type="entry name" value="Peptidase_C92"/>
    <property type="match status" value="1"/>
</dbReference>
<evidence type="ECO:0000313" key="2">
    <source>
        <dbReference type="Proteomes" id="UP000199138"/>
    </source>
</evidence>
<dbReference type="InterPro" id="IPR024453">
    <property type="entry name" value="Peptidase_C92"/>
</dbReference>
<dbReference type="STRING" id="1224947.SAMN05216480_107118"/>
<organism evidence="1 2">
    <name type="scientific">Pustulibacterium marinum</name>
    <dbReference type="NCBI Taxonomy" id="1224947"/>
    <lineage>
        <taxon>Bacteria</taxon>
        <taxon>Pseudomonadati</taxon>
        <taxon>Bacteroidota</taxon>
        <taxon>Flavobacteriia</taxon>
        <taxon>Flavobacteriales</taxon>
        <taxon>Flavobacteriaceae</taxon>
        <taxon>Pustulibacterium</taxon>
    </lineage>
</organism>
<keyword evidence="2" id="KW-1185">Reference proteome</keyword>
<proteinExistence type="predicted"/>
<sequence length="210" mass="23568">MFFLGVILASMAVQGQDIDLKSGDILFRESAESSLSKAIDAVTQTDKATHFSHVGMVEKVGDSIFVLHAEPEGGSCKITLKEFIYPKEDSIYKPRKVVAYRLKSEYQQSIPTAIEKAKGMLGKPYNYSYVMNDDSYYCSGFVYRAFEKDSIFKLNPMTFKNPNTGEFNQSWIDFYKDLGMEVPEGKLGCNPNGMAASEKLKILGEIMLKK</sequence>
<dbReference type="EMBL" id="FPBK01000007">
    <property type="protein sequence ID" value="SFU56226.1"/>
    <property type="molecule type" value="Genomic_DNA"/>
</dbReference>
<reference evidence="1 2" key="1">
    <citation type="submission" date="2016-10" db="EMBL/GenBank/DDBJ databases">
        <authorList>
            <person name="de Groot N.N."/>
        </authorList>
    </citation>
    <scope>NUCLEOTIDE SEQUENCE [LARGE SCALE GENOMIC DNA]</scope>
    <source>
        <strain evidence="1 2">CGMCC 1.12333</strain>
    </source>
</reference>
<dbReference type="SUPFAM" id="SSF54001">
    <property type="entry name" value="Cysteine proteinases"/>
    <property type="match status" value="1"/>
</dbReference>
<dbReference type="Proteomes" id="UP000199138">
    <property type="component" value="Unassembled WGS sequence"/>
</dbReference>
<evidence type="ECO:0000313" key="1">
    <source>
        <dbReference type="EMBL" id="SFU56226.1"/>
    </source>
</evidence>
<dbReference type="InterPro" id="IPR038765">
    <property type="entry name" value="Papain-like_cys_pep_sf"/>
</dbReference>
<dbReference type="AlphaFoldDB" id="A0A1I7H6V1"/>
<name>A0A1I7H6V1_9FLAO</name>
<gene>
    <name evidence="1" type="ORF">SAMN05216480_107118</name>
</gene>
<dbReference type="Gene3D" id="3.90.1720.10">
    <property type="entry name" value="endopeptidase domain like (from Nostoc punctiforme)"/>
    <property type="match status" value="1"/>
</dbReference>
<protein>
    <submittedName>
        <fullName evidence="1">Permuted papain-like amidase enzyme, YaeF/YiiX, C92 family</fullName>
    </submittedName>
</protein>
<accession>A0A1I7H6V1</accession>